<protein>
    <recommendedName>
        <fullName evidence="5">Nucleoside-specific channel-forming protein Tsx</fullName>
    </recommendedName>
</protein>
<proteinExistence type="inferred from homology"/>
<dbReference type="Pfam" id="PF03502">
    <property type="entry name" value="Channel_Tsx"/>
    <property type="match status" value="1"/>
</dbReference>
<dbReference type="EMBL" id="PQLX01000003">
    <property type="protein sequence ID" value="POU65738.1"/>
    <property type="molecule type" value="Genomic_DNA"/>
</dbReference>
<keyword evidence="2" id="KW-0732">Signal</keyword>
<dbReference type="SUPFAM" id="SSF111364">
    <property type="entry name" value="Tsx-like channel"/>
    <property type="match status" value="1"/>
</dbReference>
<comment type="similarity">
    <text evidence="1">Belongs to the nucleoside-specific channel-forming outer membrane porin (Tsx) (TC 1.B.10) family.</text>
</comment>
<dbReference type="Proteomes" id="UP000237003">
    <property type="component" value="Unassembled WGS sequence"/>
</dbReference>
<feature type="chain" id="PRO_5015516781" description="Nucleoside-specific channel-forming protein Tsx" evidence="2">
    <location>
        <begin position="29"/>
        <end position="279"/>
    </location>
</feature>
<dbReference type="InterPro" id="IPR036777">
    <property type="entry name" value="Channel_Tsx-like_sf"/>
</dbReference>
<accession>A0A2S4RYD8</accession>
<evidence type="ECO:0000256" key="1">
    <source>
        <dbReference type="ARBA" id="ARBA00008728"/>
    </source>
</evidence>
<evidence type="ECO:0008006" key="5">
    <source>
        <dbReference type="Google" id="ProtNLM"/>
    </source>
</evidence>
<evidence type="ECO:0000313" key="3">
    <source>
        <dbReference type="EMBL" id="POU65738.1"/>
    </source>
</evidence>
<evidence type="ECO:0000313" key="4">
    <source>
        <dbReference type="Proteomes" id="UP000237003"/>
    </source>
</evidence>
<organism evidence="3 4">
    <name type="scientific">Citrobacter amalonaticus</name>
    <dbReference type="NCBI Taxonomy" id="35703"/>
    <lineage>
        <taxon>Bacteria</taxon>
        <taxon>Pseudomonadati</taxon>
        <taxon>Pseudomonadota</taxon>
        <taxon>Gammaproteobacteria</taxon>
        <taxon>Enterobacterales</taxon>
        <taxon>Enterobacteriaceae</taxon>
        <taxon>Citrobacter</taxon>
    </lineage>
</organism>
<dbReference type="OrthoDB" id="104801at2"/>
<gene>
    <name evidence="3" type="ORF">C3430_10555</name>
</gene>
<comment type="caution">
    <text evidence="3">The sequence shown here is derived from an EMBL/GenBank/DDBJ whole genome shotgun (WGS) entry which is preliminary data.</text>
</comment>
<feature type="signal peptide" evidence="2">
    <location>
        <begin position="1"/>
        <end position="28"/>
    </location>
</feature>
<sequence>MFNENGFTFKKALLAAAVMSAGCCQAIAADYRDGNIRKNDFHWMQMNLMQSVDAKVPYGVRNDTYLELEFGARSGIVDLYGYVDFFDVFDSKQDDRHGGDNFFAKISPRFSLDAIFNKDLSVGPFNEFYIATVNNLGDRELFEHYIGLGTDVKVPWFGMMGMNIYAHYVRENYGADNEGKWDGYMFSTNWSTPFYHFDNGSYLNFQGYFDYQFAANKIAGQALYSNNAIEWYNGIYWHSENYAVGYGLKYFRNMALMQNHGGAGRTTGLGHYFNLTWKF</sequence>
<dbReference type="GO" id="GO:0009279">
    <property type="term" value="C:cell outer membrane"/>
    <property type="evidence" value="ECO:0007669"/>
    <property type="project" value="InterPro"/>
</dbReference>
<dbReference type="InterPro" id="IPR018013">
    <property type="entry name" value="Channel_Tsx-like"/>
</dbReference>
<name>A0A2S4RYD8_CITAM</name>
<evidence type="ECO:0000256" key="2">
    <source>
        <dbReference type="SAM" id="SignalP"/>
    </source>
</evidence>
<dbReference type="Gene3D" id="2.40.230.20">
    <property type="entry name" value="Nucleoside-specific channel-forming protein, Tsx-like"/>
    <property type="match status" value="1"/>
</dbReference>
<dbReference type="AlphaFoldDB" id="A0A2S4RYD8"/>
<reference evidence="3 4" key="1">
    <citation type="submission" date="2018-01" db="EMBL/GenBank/DDBJ databases">
        <title>Complete genome sequences of 14 Citrobacter spp. isolated from plant in Canada.</title>
        <authorList>
            <person name="Bhandare S.G."/>
            <person name="Colavecchio A."/>
            <person name="Jeukens J."/>
            <person name="Emond-Rheault J.-G."/>
            <person name="Freschi L."/>
            <person name="Hamel J."/>
            <person name="Kukavica-Ibrulj I."/>
            <person name="Levesque R."/>
            <person name="Goodridge L."/>
        </authorList>
    </citation>
    <scope>NUCLEOTIDE SEQUENCE [LARGE SCALE GENOMIC DNA]</scope>
    <source>
        <strain evidence="3 4">S1285</strain>
    </source>
</reference>